<name>A0A0D6LSC1_9BILA</name>
<protein>
    <submittedName>
        <fullName evidence="2">Uncharacterized protein</fullName>
    </submittedName>
</protein>
<evidence type="ECO:0000313" key="2">
    <source>
        <dbReference type="EMBL" id="EPB72926.1"/>
    </source>
</evidence>
<dbReference type="PANTHER" id="PTHR13467">
    <property type="entry name" value="CUE DOMAIN CONTAINING PROTEIN 1"/>
    <property type="match status" value="1"/>
</dbReference>
<dbReference type="InterPro" id="IPR040192">
    <property type="entry name" value="CUEDC1"/>
</dbReference>
<proteinExistence type="predicted"/>
<gene>
    <name evidence="2" type="ORF">ANCCEY_07997</name>
</gene>
<feature type="compositionally biased region" description="Low complexity" evidence="1">
    <location>
        <begin position="104"/>
        <end position="114"/>
    </location>
</feature>
<accession>A0A0D6LSC1</accession>
<dbReference type="PANTHER" id="PTHR13467:SF3">
    <property type="entry name" value="CUE DOMAIN-CONTAINING PROTEIN 1"/>
    <property type="match status" value="1"/>
</dbReference>
<sequence>MADKCTGACVGSQNMLLMLAGITYPGEYAVIPSENKWTRKVSRLSADEVARERARIEKLKRENERRLDVVCDEKEARLLEDEQLALLMQNKEFIRWLRREQFPSYMSSSSNSGKSQRKRSSHGKDHGPRVPEGPVVDELIINAEPDLKDRLKNVSKVSKERLLQLAARFRRSNDAAHLNAF</sequence>
<dbReference type="AlphaFoldDB" id="A0A0D6LSC1"/>
<dbReference type="EMBL" id="KE125016">
    <property type="protein sequence ID" value="EPB72926.1"/>
    <property type="molecule type" value="Genomic_DNA"/>
</dbReference>
<dbReference type="Proteomes" id="UP000054495">
    <property type="component" value="Unassembled WGS sequence"/>
</dbReference>
<evidence type="ECO:0000313" key="3">
    <source>
        <dbReference type="Proteomes" id="UP000054495"/>
    </source>
</evidence>
<feature type="region of interest" description="Disordered" evidence="1">
    <location>
        <begin position="104"/>
        <end position="136"/>
    </location>
</feature>
<keyword evidence="3" id="KW-1185">Reference proteome</keyword>
<reference evidence="2 3" key="1">
    <citation type="submission" date="2013-05" db="EMBL/GenBank/DDBJ databases">
        <title>Draft genome of the parasitic nematode Anyclostoma ceylanicum.</title>
        <authorList>
            <person name="Mitreva M."/>
        </authorList>
    </citation>
    <scope>NUCLEOTIDE SEQUENCE [LARGE SCALE GENOMIC DNA]</scope>
</reference>
<organism evidence="2 3">
    <name type="scientific">Ancylostoma ceylanicum</name>
    <dbReference type="NCBI Taxonomy" id="53326"/>
    <lineage>
        <taxon>Eukaryota</taxon>
        <taxon>Metazoa</taxon>
        <taxon>Ecdysozoa</taxon>
        <taxon>Nematoda</taxon>
        <taxon>Chromadorea</taxon>
        <taxon>Rhabditida</taxon>
        <taxon>Rhabditina</taxon>
        <taxon>Rhabditomorpha</taxon>
        <taxon>Strongyloidea</taxon>
        <taxon>Ancylostomatidae</taxon>
        <taxon>Ancylostomatinae</taxon>
        <taxon>Ancylostoma</taxon>
    </lineage>
</organism>
<evidence type="ECO:0000256" key="1">
    <source>
        <dbReference type="SAM" id="MobiDB-lite"/>
    </source>
</evidence>